<evidence type="ECO:0000256" key="5">
    <source>
        <dbReference type="ARBA" id="ARBA00023136"/>
    </source>
</evidence>
<feature type="transmembrane region" description="Helical" evidence="6">
    <location>
        <begin position="12"/>
        <end position="28"/>
    </location>
</feature>
<evidence type="ECO:0000256" key="1">
    <source>
        <dbReference type="ARBA" id="ARBA00004141"/>
    </source>
</evidence>
<keyword evidence="8" id="KW-1185">Reference proteome</keyword>
<dbReference type="InterPro" id="IPR002549">
    <property type="entry name" value="AI-2E-like"/>
</dbReference>
<evidence type="ECO:0000256" key="3">
    <source>
        <dbReference type="ARBA" id="ARBA00022692"/>
    </source>
</evidence>
<feature type="transmembrane region" description="Helical" evidence="6">
    <location>
        <begin position="222"/>
        <end position="247"/>
    </location>
</feature>
<gene>
    <name evidence="7" type="ORF">GGQ68_000208</name>
</gene>
<feature type="transmembrane region" description="Helical" evidence="6">
    <location>
        <begin position="191"/>
        <end position="216"/>
    </location>
</feature>
<comment type="similarity">
    <text evidence="2">Belongs to the autoinducer-2 exporter (AI-2E) (TC 2.A.86) family.</text>
</comment>
<comment type="subcellular location">
    <subcellularLocation>
        <location evidence="1">Membrane</location>
        <topology evidence="1">Multi-pass membrane protein</topology>
    </subcellularLocation>
</comment>
<dbReference type="Proteomes" id="UP000541426">
    <property type="component" value="Unassembled WGS sequence"/>
</dbReference>
<evidence type="ECO:0000256" key="6">
    <source>
        <dbReference type="SAM" id="Phobius"/>
    </source>
</evidence>
<dbReference type="RefSeq" id="WP_183962536.1">
    <property type="nucleotide sequence ID" value="NZ_BAABBZ010000012.1"/>
</dbReference>
<reference evidence="7 8" key="1">
    <citation type="submission" date="2020-08" db="EMBL/GenBank/DDBJ databases">
        <title>Genomic Encyclopedia of Type Strains, Phase IV (KMG-IV): sequencing the most valuable type-strain genomes for metagenomic binning, comparative biology and taxonomic classification.</title>
        <authorList>
            <person name="Goeker M."/>
        </authorList>
    </citation>
    <scope>NUCLEOTIDE SEQUENCE [LARGE SCALE GENOMIC DNA]</scope>
    <source>
        <strain evidence="7 8">DSM 102235</strain>
    </source>
</reference>
<feature type="transmembrane region" description="Helical" evidence="6">
    <location>
        <begin position="292"/>
        <end position="321"/>
    </location>
</feature>
<dbReference type="GO" id="GO:0016020">
    <property type="term" value="C:membrane"/>
    <property type="evidence" value="ECO:0007669"/>
    <property type="project" value="UniProtKB-SubCell"/>
</dbReference>
<name>A0A7W6GQR6_9RHOB</name>
<keyword evidence="3 6" id="KW-0812">Transmembrane</keyword>
<keyword evidence="4 6" id="KW-1133">Transmembrane helix</keyword>
<dbReference type="GO" id="GO:0055085">
    <property type="term" value="P:transmembrane transport"/>
    <property type="evidence" value="ECO:0007669"/>
    <property type="project" value="TreeGrafter"/>
</dbReference>
<keyword evidence="5 6" id="KW-0472">Membrane</keyword>
<evidence type="ECO:0000256" key="4">
    <source>
        <dbReference type="ARBA" id="ARBA00022989"/>
    </source>
</evidence>
<feature type="transmembrane region" description="Helical" evidence="6">
    <location>
        <begin position="34"/>
        <end position="52"/>
    </location>
</feature>
<evidence type="ECO:0000256" key="2">
    <source>
        <dbReference type="ARBA" id="ARBA00009773"/>
    </source>
</evidence>
<feature type="transmembrane region" description="Helical" evidence="6">
    <location>
        <begin position="152"/>
        <end position="170"/>
    </location>
</feature>
<proteinExistence type="inferred from homology"/>
<dbReference type="PANTHER" id="PTHR21716:SF16">
    <property type="entry name" value="BLL1467 PROTEIN"/>
    <property type="match status" value="1"/>
</dbReference>
<feature type="transmembrane region" description="Helical" evidence="6">
    <location>
        <begin position="64"/>
        <end position="84"/>
    </location>
</feature>
<comment type="caution">
    <text evidence="7">The sequence shown here is derived from an EMBL/GenBank/DDBJ whole genome shotgun (WGS) entry which is preliminary data.</text>
</comment>
<feature type="transmembrane region" description="Helical" evidence="6">
    <location>
        <begin position="254"/>
        <end position="272"/>
    </location>
</feature>
<protein>
    <submittedName>
        <fullName evidence="7">Putative PurR-regulated permease PerM</fullName>
    </submittedName>
</protein>
<dbReference type="PANTHER" id="PTHR21716">
    <property type="entry name" value="TRANSMEMBRANE PROTEIN"/>
    <property type="match status" value="1"/>
</dbReference>
<evidence type="ECO:0000313" key="7">
    <source>
        <dbReference type="EMBL" id="MBB3983897.1"/>
    </source>
</evidence>
<dbReference type="Pfam" id="PF01594">
    <property type="entry name" value="AI-2E_transport"/>
    <property type="match status" value="1"/>
</dbReference>
<dbReference type="EMBL" id="JACIEJ010000001">
    <property type="protein sequence ID" value="MBB3983897.1"/>
    <property type="molecule type" value="Genomic_DNA"/>
</dbReference>
<accession>A0A7W6GQR6</accession>
<dbReference type="AlphaFoldDB" id="A0A7W6GQR6"/>
<evidence type="ECO:0000313" key="8">
    <source>
        <dbReference type="Proteomes" id="UP000541426"/>
    </source>
</evidence>
<organism evidence="7 8">
    <name type="scientific">Sagittula marina</name>
    <dbReference type="NCBI Taxonomy" id="943940"/>
    <lineage>
        <taxon>Bacteria</taxon>
        <taxon>Pseudomonadati</taxon>
        <taxon>Pseudomonadota</taxon>
        <taxon>Alphaproteobacteria</taxon>
        <taxon>Rhodobacterales</taxon>
        <taxon>Roseobacteraceae</taxon>
        <taxon>Sagittula</taxon>
    </lineage>
</organism>
<sequence length="342" mass="36483">MWRLTNRETRIAAQALILIAALATIAAMKLAGDLVAPVALGLVVGVVLAPFVNRLGRLGVPRAVSASVALFLAVVLLLLFISALGPVMSGLMEEIPKIQSEIRDWVDEIVRMVRGAEALGREIEETIAEGGDEAVKAAVPTLIDALWMAPNFAAQALIFAGTLFFFVLTADEIYKFIPTRAAALRDADRAVSHYFVTVTFINACLGLGTFGVMTLIGLPNAMLWGGAAFILNFVLYLGPVMMMAALLVGGAMHFTGAMVVVPLVGFLCLNMIEAQFVTPSLVGQRLHLNPLLVFLAILFGLWLWGPVGGIVSLPILVWVLVFSGHKTEASEEPAPDPLPDAV</sequence>